<keyword evidence="3" id="KW-1185">Reference proteome</keyword>
<dbReference type="GO" id="GO:0090313">
    <property type="term" value="P:regulation of protein targeting to membrane"/>
    <property type="evidence" value="ECO:0007669"/>
    <property type="project" value="TreeGrafter"/>
</dbReference>
<name>A0A0J1H2V7_9GAMM</name>
<reference evidence="2 3" key="1">
    <citation type="submission" date="2015-05" db="EMBL/GenBank/DDBJ databases">
        <title>Photobacterium galathea sp. nov.</title>
        <authorList>
            <person name="Machado H."/>
            <person name="Gram L."/>
        </authorList>
    </citation>
    <scope>NUCLEOTIDE SEQUENCE [LARGE SCALE GENOMIC DNA]</scope>
    <source>
        <strain evidence="2 3">DSM 22954</strain>
    </source>
</reference>
<gene>
    <name evidence="2" type="ORF">ABT57_20365</name>
</gene>
<evidence type="ECO:0000259" key="1">
    <source>
        <dbReference type="Pfam" id="PF05170"/>
    </source>
</evidence>
<evidence type="ECO:0000313" key="2">
    <source>
        <dbReference type="EMBL" id="KLV06110.1"/>
    </source>
</evidence>
<dbReference type="Proteomes" id="UP000035909">
    <property type="component" value="Unassembled WGS sequence"/>
</dbReference>
<organism evidence="2 3">
    <name type="scientific">Photobacterium ganghwense</name>
    <dbReference type="NCBI Taxonomy" id="320778"/>
    <lineage>
        <taxon>Bacteria</taxon>
        <taxon>Pseudomonadati</taxon>
        <taxon>Pseudomonadota</taxon>
        <taxon>Gammaproteobacteria</taxon>
        <taxon>Vibrionales</taxon>
        <taxon>Vibrionaceae</taxon>
        <taxon>Photobacterium</taxon>
    </lineage>
</organism>
<dbReference type="InterPro" id="IPR007844">
    <property type="entry name" value="AsmA"/>
</dbReference>
<dbReference type="PANTHER" id="PTHR30441:SF8">
    <property type="entry name" value="DUF748 DOMAIN-CONTAINING PROTEIN"/>
    <property type="match status" value="1"/>
</dbReference>
<dbReference type="InterPro" id="IPR052894">
    <property type="entry name" value="AsmA-related"/>
</dbReference>
<protein>
    <recommendedName>
        <fullName evidence="1">AsmA domain-containing protein</fullName>
    </recommendedName>
</protein>
<dbReference type="PANTHER" id="PTHR30441">
    <property type="entry name" value="DUF748 DOMAIN-CONTAINING PROTEIN"/>
    <property type="match status" value="1"/>
</dbReference>
<feature type="domain" description="AsmA" evidence="1">
    <location>
        <begin position="8"/>
        <end position="560"/>
    </location>
</feature>
<proteinExistence type="predicted"/>
<dbReference type="Pfam" id="PF05170">
    <property type="entry name" value="AsmA"/>
    <property type="match status" value="1"/>
</dbReference>
<sequence length="712" mass="77920">MRLIGKLVATLLVLILLGATVFLTMMHTRFATPMMVWLFNTVSPYQLEAEQVVYDIEEPWRLSLNQLRLQPRAAETPSEPQTPFTANQLTLWLSPSSLLAGHWHFDTILLDGLNLSADSASLPVPAELSSQRLALSNLTWHSADITLSEGEVQLDNWHFRASDPRPFWQQFTGNFQIAARTLRWQQFPVEKLLLDGNYTAPALTLYGFSFDWQHAGVNGQLELDTRVKALQLHQLTVSDLQLQQGDELAALQTWLHHWTQAGGTATLGRLDMLDISLELPSLALNHASLSLENWHWPQSAYQQPEAWLSFSAESGSWQALTFTDPLLELAFTPAQVTIKGASVNALEGYGRAAGILTPESLQLDSLVLKGLKVFLPPHWQQTARTAFAHWPTIRIDSLDIGYSQLVDTAPASPWHLTGLNLKGQDLLLRRENQPGLWQGSLTAGAGAASFNTINLTGPYLAMAAEQGQWQLSEATLPFADGLLNAKGTIDLNTAGRPWSLQWQGDSLPAALLAQWLQLPLPVKGKLDTQGQLKGLAANRLSLAHSLDGNLTASLREGTLSQPAAQLWQHWQQTGQPIVTEPTDLSAAPAQAITTTETATDKPAVATIATNTTPAKAPAASVTITPLAITSDRGRITVAPMSLHSGPLQAGLEGKWDMADPAAQQLEWQASYPCRQPDSENRSASTGSRQQLVQRWQGDQHTVLLSPCEGNNI</sequence>
<dbReference type="EMBL" id="LDOU01000023">
    <property type="protein sequence ID" value="KLV06110.1"/>
    <property type="molecule type" value="Genomic_DNA"/>
</dbReference>
<dbReference type="RefSeq" id="WP_047887090.1">
    <property type="nucleotide sequence ID" value="NZ_LDOU01000023.1"/>
</dbReference>
<dbReference type="OrthoDB" id="5912765at2"/>
<dbReference type="GO" id="GO:0005886">
    <property type="term" value="C:plasma membrane"/>
    <property type="evidence" value="ECO:0007669"/>
    <property type="project" value="TreeGrafter"/>
</dbReference>
<accession>A0A0J1H2V7</accession>
<dbReference type="PATRIC" id="fig|320778.3.peg.4383"/>
<dbReference type="AlphaFoldDB" id="A0A0J1H2V7"/>
<comment type="caution">
    <text evidence="2">The sequence shown here is derived from an EMBL/GenBank/DDBJ whole genome shotgun (WGS) entry which is preliminary data.</text>
</comment>
<evidence type="ECO:0000313" key="3">
    <source>
        <dbReference type="Proteomes" id="UP000035909"/>
    </source>
</evidence>
<dbReference type="STRING" id="320778.ABT57_20365"/>